<feature type="domain" description="ABC3 transporter permease C-terminal" evidence="7">
    <location>
        <begin position="508"/>
        <end position="620"/>
    </location>
</feature>
<feature type="transmembrane region" description="Helical" evidence="6">
    <location>
        <begin position="228"/>
        <end position="254"/>
    </location>
</feature>
<keyword evidence="5 6" id="KW-0472">Membrane</keyword>
<evidence type="ECO:0000313" key="9">
    <source>
        <dbReference type="Proteomes" id="UP000198832"/>
    </source>
</evidence>
<feature type="transmembrane region" description="Helical" evidence="6">
    <location>
        <begin position="550"/>
        <end position="571"/>
    </location>
</feature>
<dbReference type="STRING" id="574651.SAMN04487968_12034"/>
<dbReference type="Proteomes" id="UP000198832">
    <property type="component" value="Unassembled WGS sequence"/>
</dbReference>
<feature type="transmembrane region" description="Helical" evidence="6">
    <location>
        <begin position="497"/>
        <end position="520"/>
    </location>
</feature>
<evidence type="ECO:0000256" key="1">
    <source>
        <dbReference type="ARBA" id="ARBA00004651"/>
    </source>
</evidence>
<feature type="transmembrane region" description="Helical" evidence="6">
    <location>
        <begin position="110"/>
        <end position="137"/>
    </location>
</feature>
<keyword evidence="3 6" id="KW-0812">Transmembrane</keyword>
<dbReference type="PANTHER" id="PTHR30287:SF1">
    <property type="entry name" value="INNER MEMBRANE PROTEIN"/>
    <property type="match status" value="1"/>
</dbReference>
<sequence length="625" mass="63902">MFHVSRQSVRASWPAYAGAFVALTFGIALIAVTATLIGAVETTGTRAGVSSAERLQLDDLSSMFGVMSGVSLFMAIFVVASTFGFVVATRQRELGLLRLIGATPRQVRRLLLGEAALVALAATVAGCLVGTALGPVALWALRAIGVTSVHLVAPPAWIAWVSAAPSGVLVALLGCRRASKRAAKVPPTAALREASLERRRPGVPAILTGALTAAAMVGTLVLAGQLSLLAAVMVAVFLPALMVAALTSLGPLVVPPVAALLARPFVERSVAARLAAGELRTAVRTTSSVAAPVTAIAAMAGSLLLTLSFTVDWSSGQDRAQFAAPVVVTDPSVAARLAADPAVGVVDVRRTVSLPVGDGDTEDVDVVDLATAAAARRLRADDGSLADLHGRTVAVAHTYLTDAGVHLGGKVTTRIDGKRVRLRIVAVVPDAPDLYGNLLVTPGLVTGAPTQLFLTPRSGVSDHRLLRAAQALAGGAAMTRDAWIDGVTADARRANNLGLLVVLGPAGLYAGIAIVNATLIGAAQRRRQLRLVGLLGATPDQVRRTALWQAGLTTGAGLLLGGTTAGYVGWLMRQAITRDLAGHPAAMTIPWLPLLGVAGTCVGLALVAALAAVGVRRRANAHSVA</sequence>
<evidence type="ECO:0000256" key="3">
    <source>
        <dbReference type="ARBA" id="ARBA00022692"/>
    </source>
</evidence>
<protein>
    <submittedName>
        <fullName evidence="8">Putative ABC transport system permease protein</fullName>
    </submittedName>
</protein>
<dbReference type="PANTHER" id="PTHR30287">
    <property type="entry name" value="MEMBRANE COMPONENT OF PREDICTED ABC SUPERFAMILY METABOLITE UPTAKE TRANSPORTER"/>
    <property type="match status" value="1"/>
</dbReference>
<dbReference type="Pfam" id="PF02687">
    <property type="entry name" value="FtsX"/>
    <property type="match status" value="2"/>
</dbReference>
<dbReference type="AlphaFoldDB" id="A0A1I1NU78"/>
<dbReference type="EMBL" id="FOLB01000020">
    <property type="protein sequence ID" value="SFD00976.1"/>
    <property type="molecule type" value="Genomic_DNA"/>
</dbReference>
<feature type="transmembrane region" description="Helical" evidence="6">
    <location>
        <begin position="289"/>
        <end position="311"/>
    </location>
</feature>
<feature type="transmembrane region" description="Helical" evidence="6">
    <location>
        <begin position="157"/>
        <end position="175"/>
    </location>
</feature>
<evidence type="ECO:0000256" key="6">
    <source>
        <dbReference type="SAM" id="Phobius"/>
    </source>
</evidence>
<accession>A0A1I1NU78</accession>
<feature type="transmembrane region" description="Helical" evidence="6">
    <location>
        <begin position="15"/>
        <end position="40"/>
    </location>
</feature>
<organism evidence="8 9">
    <name type="scientific">Nocardioides terrae</name>
    <dbReference type="NCBI Taxonomy" id="574651"/>
    <lineage>
        <taxon>Bacteria</taxon>
        <taxon>Bacillati</taxon>
        <taxon>Actinomycetota</taxon>
        <taxon>Actinomycetes</taxon>
        <taxon>Propionibacteriales</taxon>
        <taxon>Nocardioidaceae</taxon>
        <taxon>Nocardioides</taxon>
    </lineage>
</organism>
<evidence type="ECO:0000256" key="4">
    <source>
        <dbReference type="ARBA" id="ARBA00022989"/>
    </source>
</evidence>
<keyword evidence="9" id="KW-1185">Reference proteome</keyword>
<dbReference type="GO" id="GO:0005886">
    <property type="term" value="C:plasma membrane"/>
    <property type="evidence" value="ECO:0007669"/>
    <property type="project" value="UniProtKB-SubCell"/>
</dbReference>
<evidence type="ECO:0000259" key="7">
    <source>
        <dbReference type="Pfam" id="PF02687"/>
    </source>
</evidence>
<comment type="subcellular location">
    <subcellularLocation>
        <location evidence="1">Cell membrane</location>
        <topology evidence="1">Multi-pass membrane protein</topology>
    </subcellularLocation>
</comment>
<proteinExistence type="predicted"/>
<evidence type="ECO:0000313" key="8">
    <source>
        <dbReference type="EMBL" id="SFD00976.1"/>
    </source>
</evidence>
<keyword evidence="2" id="KW-1003">Cell membrane</keyword>
<feature type="transmembrane region" description="Helical" evidence="6">
    <location>
        <begin position="60"/>
        <end position="89"/>
    </location>
</feature>
<feature type="domain" description="ABC3 transporter permease C-terminal" evidence="7">
    <location>
        <begin position="66"/>
        <end position="187"/>
    </location>
</feature>
<name>A0A1I1NU78_9ACTN</name>
<gene>
    <name evidence="8" type="ORF">SAMN04487968_12034</name>
</gene>
<dbReference type="InterPro" id="IPR038766">
    <property type="entry name" value="Membrane_comp_ABC_pdt"/>
</dbReference>
<dbReference type="OrthoDB" id="3223244at2"/>
<evidence type="ECO:0000256" key="2">
    <source>
        <dbReference type="ARBA" id="ARBA00022475"/>
    </source>
</evidence>
<keyword evidence="4 6" id="KW-1133">Transmembrane helix</keyword>
<feature type="transmembrane region" description="Helical" evidence="6">
    <location>
        <begin position="591"/>
        <end position="613"/>
    </location>
</feature>
<evidence type="ECO:0000256" key="5">
    <source>
        <dbReference type="ARBA" id="ARBA00023136"/>
    </source>
</evidence>
<dbReference type="InterPro" id="IPR003838">
    <property type="entry name" value="ABC3_permease_C"/>
</dbReference>
<dbReference type="RefSeq" id="WP_091126567.1">
    <property type="nucleotide sequence ID" value="NZ_FOLB01000020.1"/>
</dbReference>
<reference evidence="8 9" key="1">
    <citation type="submission" date="2016-10" db="EMBL/GenBank/DDBJ databases">
        <authorList>
            <person name="de Groot N.N."/>
        </authorList>
    </citation>
    <scope>NUCLEOTIDE SEQUENCE [LARGE SCALE GENOMIC DNA]</scope>
    <source>
        <strain evidence="8 9">CGMCC 1.7056</strain>
    </source>
</reference>
<feature type="transmembrane region" description="Helical" evidence="6">
    <location>
        <begin position="202"/>
        <end position="222"/>
    </location>
</feature>